<dbReference type="Proteomes" id="UP001597024">
    <property type="component" value="Unassembled WGS sequence"/>
</dbReference>
<name>A0ABW3DIK3_9ACTN</name>
<proteinExistence type="predicted"/>
<reference evidence="2" key="1">
    <citation type="journal article" date="2019" name="Int. J. Syst. Evol. Microbiol.">
        <title>The Global Catalogue of Microorganisms (GCM) 10K type strain sequencing project: providing services to taxonomists for standard genome sequencing and annotation.</title>
        <authorList>
            <consortium name="The Broad Institute Genomics Platform"/>
            <consortium name="The Broad Institute Genome Sequencing Center for Infectious Disease"/>
            <person name="Wu L."/>
            <person name="Ma J."/>
        </authorList>
    </citation>
    <scope>NUCLEOTIDE SEQUENCE [LARGE SCALE GENOMIC DNA]</scope>
    <source>
        <strain evidence="2">CCUG 62974</strain>
    </source>
</reference>
<gene>
    <name evidence="1" type="ORF">ACFQ08_03935</name>
</gene>
<organism evidence="1 2">
    <name type="scientific">Streptosporangium algeriense</name>
    <dbReference type="NCBI Taxonomy" id="1682748"/>
    <lineage>
        <taxon>Bacteria</taxon>
        <taxon>Bacillati</taxon>
        <taxon>Actinomycetota</taxon>
        <taxon>Actinomycetes</taxon>
        <taxon>Streptosporangiales</taxon>
        <taxon>Streptosporangiaceae</taxon>
        <taxon>Streptosporangium</taxon>
    </lineage>
</organism>
<evidence type="ECO:0000313" key="1">
    <source>
        <dbReference type="EMBL" id="MFD0883706.1"/>
    </source>
</evidence>
<evidence type="ECO:0000313" key="2">
    <source>
        <dbReference type="Proteomes" id="UP001597024"/>
    </source>
</evidence>
<protein>
    <submittedName>
        <fullName evidence="1">Uncharacterized protein</fullName>
    </submittedName>
</protein>
<sequence length="116" mass="12261">MTTHHVISQELPKGVAVETYHEEDGTLVIVVSSSLSHAERRAAVASALRAARNYGATPLLSVFLGAGLRDFLAGPIAAATLCSGTVAYAPPIAQPLVVTVQDMSVHPTLTLWERSR</sequence>
<keyword evidence="2" id="KW-1185">Reference proteome</keyword>
<dbReference type="EMBL" id="JBHTHX010000064">
    <property type="protein sequence ID" value="MFD0883706.1"/>
    <property type="molecule type" value="Genomic_DNA"/>
</dbReference>
<comment type="caution">
    <text evidence="1">The sequence shown here is derived from an EMBL/GenBank/DDBJ whole genome shotgun (WGS) entry which is preliminary data.</text>
</comment>
<accession>A0ABW3DIK3</accession>